<dbReference type="KEGG" id="nai:NECAME_01763"/>
<keyword evidence="2" id="KW-1185">Reference proteome</keyword>
<dbReference type="EMBL" id="KI658196">
    <property type="protein sequence ID" value="ETN83456.1"/>
    <property type="molecule type" value="Genomic_DNA"/>
</dbReference>
<proteinExistence type="predicted"/>
<protein>
    <submittedName>
        <fullName evidence="1">Uncharacterized protein</fullName>
    </submittedName>
</protein>
<evidence type="ECO:0000313" key="2">
    <source>
        <dbReference type="Proteomes" id="UP000053676"/>
    </source>
</evidence>
<reference evidence="2" key="1">
    <citation type="journal article" date="2014" name="Nat. Genet.">
        <title>Genome of the human hookworm Necator americanus.</title>
        <authorList>
            <person name="Tang Y.T."/>
            <person name="Gao X."/>
            <person name="Rosa B.A."/>
            <person name="Abubucker S."/>
            <person name="Hallsworth-Pepin K."/>
            <person name="Martin J."/>
            <person name="Tyagi R."/>
            <person name="Heizer E."/>
            <person name="Zhang X."/>
            <person name="Bhonagiri-Palsikar V."/>
            <person name="Minx P."/>
            <person name="Warren W.C."/>
            <person name="Wang Q."/>
            <person name="Zhan B."/>
            <person name="Hotez P.J."/>
            <person name="Sternberg P.W."/>
            <person name="Dougall A."/>
            <person name="Gaze S.T."/>
            <person name="Mulvenna J."/>
            <person name="Sotillo J."/>
            <person name="Ranganathan S."/>
            <person name="Rabelo E.M."/>
            <person name="Wilson R.K."/>
            <person name="Felgner P.L."/>
            <person name="Bethony J."/>
            <person name="Hawdon J.M."/>
            <person name="Gasser R.B."/>
            <person name="Loukas A."/>
            <person name="Mitreva M."/>
        </authorList>
    </citation>
    <scope>NUCLEOTIDE SEQUENCE [LARGE SCALE GENOMIC DNA]</scope>
</reference>
<accession>W2TQQ7</accession>
<name>W2TQQ7_NECAM</name>
<dbReference type="AlphaFoldDB" id="W2TQQ7"/>
<evidence type="ECO:0000313" key="1">
    <source>
        <dbReference type="EMBL" id="ETN83456.1"/>
    </source>
</evidence>
<organism evidence="1 2">
    <name type="scientific">Necator americanus</name>
    <name type="common">Human hookworm</name>
    <dbReference type="NCBI Taxonomy" id="51031"/>
    <lineage>
        <taxon>Eukaryota</taxon>
        <taxon>Metazoa</taxon>
        <taxon>Ecdysozoa</taxon>
        <taxon>Nematoda</taxon>
        <taxon>Chromadorea</taxon>
        <taxon>Rhabditida</taxon>
        <taxon>Rhabditina</taxon>
        <taxon>Rhabditomorpha</taxon>
        <taxon>Strongyloidea</taxon>
        <taxon>Ancylostomatidae</taxon>
        <taxon>Bunostominae</taxon>
        <taxon>Necator</taxon>
    </lineage>
</organism>
<sequence>MHLLMICSYRYVVLDYKICAAEYGPENVKKGVSIQTVLTVIFLKINVTVKCTQYEEEAESGIAGFYISRM</sequence>
<gene>
    <name evidence="1" type="ORF">NECAME_01763</name>
</gene>
<dbReference type="Proteomes" id="UP000053676">
    <property type="component" value="Unassembled WGS sequence"/>
</dbReference>